<evidence type="ECO:0000256" key="1">
    <source>
        <dbReference type="ARBA" id="ARBA00004434"/>
    </source>
</evidence>
<dbReference type="InterPro" id="IPR008027">
    <property type="entry name" value="QCR9"/>
</dbReference>
<name>A0A6P3XRH7_DINQU</name>
<dbReference type="KEGG" id="dqu:106747754"/>
<keyword evidence="12" id="KW-1185">Reference proteome</keyword>
<accession>A0A6P3XRH7</accession>
<evidence type="ECO:0000313" key="13">
    <source>
        <dbReference type="RefSeq" id="XP_014481110.1"/>
    </source>
</evidence>
<proteinExistence type="inferred from homology"/>
<dbReference type="PANTHER" id="PTHR12980:SF0">
    <property type="entry name" value="CYTOCHROME B-C1 COMPLEX SUBUNIT 9"/>
    <property type="match status" value="1"/>
</dbReference>
<keyword evidence="8" id="KW-1133">Transmembrane helix</keyword>
<protein>
    <recommendedName>
        <fullName evidence="11">Complex III subunit 9</fullName>
    </recommendedName>
</protein>
<dbReference type="GO" id="GO:0045275">
    <property type="term" value="C:respiratory chain complex III"/>
    <property type="evidence" value="ECO:0007669"/>
    <property type="project" value="UniProtKB-UniRule"/>
</dbReference>
<evidence type="ECO:0000313" key="12">
    <source>
        <dbReference type="Proteomes" id="UP000515204"/>
    </source>
</evidence>
<dbReference type="Pfam" id="PF05365">
    <property type="entry name" value="UCR_UQCRX_QCR9"/>
    <property type="match status" value="1"/>
</dbReference>
<evidence type="ECO:0000256" key="9">
    <source>
        <dbReference type="ARBA" id="ARBA00023128"/>
    </source>
</evidence>
<sequence>MAKFTTTFYNLVLKRTSTFSLAVLASVFMFERGFDVLADKIFDEVNKGKLWKHIKDKYE</sequence>
<dbReference type="RefSeq" id="XP_014481110.1">
    <property type="nucleotide sequence ID" value="XM_014625624.1"/>
</dbReference>
<dbReference type="PANTHER" id="PTHR12980">
    <property type="entry name" value="UBIQUINOL-CYTOCHROME C REDUCTASE COMPLEX, SUBUNIT X"/>
    <property type="match status" value="1"/>
</dbReference>
<dbReference type="AlphaFoldDB" id="A0A6P3XRH7"/>
<dbReference type="FunFam" id="1.20.5.260:FF:000001">
    <property type="entry name" value="Cytochrome b-c1 complex subunit 9"/>
    <property type="match status" value="1"/>
</dbReference>
<comment type="subcellular location">
    <subcellularLocation>
        <location evidence="1 11">Mitochondrion inner membrane</location>
        <topology evidence="1 11">Single-pass membrane protein</topology>
    </subcellularLocation>
</comment>
<keyword evidence="5" id="KW-0812">Transmembrane</keyword>
<dbReference type="InterPro" id="IPR036656">
    <property type="entry name" value="QCR9_sf"/>
</dbReference>
<keyword evidence="7 11" id="KW-0249">Electron transport</keyword>
<comment type="subunit">
    <text evidence="11">Component of the ubiquinol-cytochrome c oxidoreductase (cytochrome b-c1 complex, complex III, CIII), a multisubunit enzyme composed of 3 respiratory subunits cytochrome b, cytochrome c1 and Rieske protein, 2 core protein subunits, and additional low-molecular weight protein subunits.</text>
</comment>
<dbReference type="Proteomes" id="UP000515204">
    <property type="component" value="Unplaced"/>
</dbReference>
<keyword evidence="4 11" id="KW-0679">Respiratory chain</keyword>
<keyword evidence="9 11" id="KW-0496">Mitochondrion</keyword>
<evidence type="ECO:0000256" key="7">
    <source>
        <dbReference type="ARBA" id="ARBA00022982"/>
    </source>
</evidence>
<evidence type="ECO:0000256" key="5">
    <source>
        <dbReference type="ARBA" id="ARBA00022692"/>
    </source>
</evidence>
<comment type="similarity">
    <text evidence="2 11">Belongs to the UQCR10/QCR9 family.</text>
</comment>
<dbReference type="SUPFAM" id="SSF81514">
    <property type="entry name" value="Subunit X (non-heme 7 kDa protein) of cytochrome bc1 complex (Ubiquinol-cytochrome c reductase)"/>
    <property type="match status" value="1"/>
</dbReference>
<evidence type="ECO:0000256" key="11">
    <source>
        <dbReference type="RuleBase" id="RU368056"/>
    </source>
</evidence>
<evidence type="ECO:0000256" key="8">
    <source>
        <dbReference type="ARBA" id="ARBA00022989"/>
    </source>
</evidence>
<keyword evidence="10" id="KW-0472">Membrane</keyword>
<dbReference type="GO" id="GO:0005743">
    <property type="term" value="C:mitochondrial inner membrane"/>
    <property type="evidence" value="ECO:0007669"/>
    <property type="project" value="UniProtKB-SubCell"/>
</dbReference>
<comment type="function">
    <text evidence="11">Component of the ubiquinol-cytochrome c oxidoreductase, a multisubunit transmembrane complex that is part of the mitochondrial electron transport chain which drives oxidative phosphorylation. The complex plays an important role in the uptake of multiple carbon sources present in different host niches.</text>
</comment>
<evidence type="ECO:0000256" key="3">
    <source>
        <dbReference type="ARBA" id="ARBA00022448"/>
    </source>
</evidence>
<dbReference type="CTD" id="45401"/>
<reference evidence="13" key="1">
    <citation type="submission" date="2025-08" db="UniProtKB">
        <authorList>
            <consortium name="RefSeq"/>
        </authorList>
    </citation>
    <scope>IDENTIFICATION</scope>
</reference>
<organism evidence="12 13">
    <name type="scientific">Dinoponera quadriceps</name>
    <name type="common">South American ant</name>
    <dbReference type="NCBI Taxonomy" id="609295"/>
    <lineage>
        <taxon>Eukaryota</taxon>
        <taxon>Metazoa</taxon>
        <taxon>Ecdysozoa</taxon>
        <taxon>Arthropoda</taxon>
        <taxon>Hexapoda</taxon>
        <taxon>Insecta</taxon>
        <taxon>Pterygota</taxon>
        <taxon>Neoptera</taxon>
        <taxon>Endopterygota</taxon>
        <taxon>Hymenoptera</taxon>
        <taxon>Apocrita</taxon>
        <taxon>Aculeata</taxon>
        <taxon>Formicoidea</taxon>
        <taxon>Formicidae</taxon>
        <taxon>Ponerinae</taxon>
        <taxon>Ponerini</taxon>
        <taxon>Dinoponera</taxon>
    </lineage>
</organism>
<dbReference type="OrthoDB" id="44067at2759"/>
<evidence type="ECO:0000256" key="4">
    <source>
        <dbReference type="ARBA" id="ARBA00022660"/>
    </source>
</evidence>
<dbReference type="GeneID" id="106747754"/>
<evidence type="ECO:0000256" key="2">
    <source>
        <dbReference type="ARBA" id="ARBA00007856"/>
    </source>
</evidence>
<dbReference type="GO" id="GO:0006122">
    <property type="term" value="P:mitochondrial electron transport, ubiquinol to cytochrome c"/>
    <property type="evidence" value="ECO:0007669"/>
    <property type="project" value="UniProtKB-UniRule"/>
</dbReference>
<dbReference type="Gene3D" id="1.20.5.260">
    <property type="entry name" value="Cytochrome b-c1 complex subunit 9"/>
    <property type="match status" value="1"/>
</dbReference>
<evidence type="ECO:0000256" key="10">
    <source>
        <dbReference type="ARBA" id="ARBA00023136"/>
    </source>
</evidence>
<keyword evidence="6 11" id="KW-0999">Mitochondrion inner membrane</keyword>
<keyword evidence="3 11" id="KW-0813">Transport</keyword>
<evidence type="ECO:0000256" key="6">
    <source>
        <dbReference type="ARBA" id="ARBA00022792"/>
    </source>
</evidence>
<gene>
    <name evidence="13" type="primary">LOC106747754</name>
</gene>